<organism evidence="4 5">
    <name type="scientific">Cyclotella atomus</name>
    <dbReference type="NCBI Taxonomy" id="382360"/>
    <lineage>
        <taxon>Eukaryota</taxon>
        <taxon>Sar</taxon>
        <taxon>Stramenopiles</taxon>
        <taxon>Ochrophyta</taxon>
        <taxon>Bacillariophyta</taxon>
        <taxon>Coscinodiscophyceae</taxon>
        <taxon>Thalassiosirophycidae</taxon>
        <taxon>Stephanodiscales</taxon>
        <taxon>Stephanodiscaceae</taxon>
        <taxon>Cyclotella</taxon>
    </lineage>
</organism>
<evidence type="ECO:0000256" key="1">
    <source>
        <dbReference type="ARBA" id="ARBA00006941"/>
    </source>
</evidence>
<dbReference type="InterPro" id="IPR035991">
    <property type="entry name" value="Casein_kinase_II_beta-like"/>
</dbReference>
<dbReference type="Pfam" id="PF01214">
    <property type="entry name" value="CK_II_beta"/>
    <property type="match status" value="1"/>
</dbReference>
<feature type="compositionally biased region" description="Gly residues" evidence="3">
    <location>
        <begin position="323"/>
        <end position="332"/>
    </location>
</feature>
<feature type="compositionally biased region" description="Low complexity" evidence="3">
    <location>
        <begin position="300"/>
        <end position="314"/>
    </location>
</feature>
<dbReference type="AlphaFoldDB" id="A0ABD3PT40"/>
<dbReference type="InterPro" id="IPR000704">
    <property type="entry name" value="Casein_kinase_II_reg-sub"/>
</dbReference>
<feature type="region of interest" description="Disordered" evidence="3">
    <location>
        <begin position="254"/>
        <end position="373"/>
    </location>
</feature>
<dbReference type="FunFam" id="2.20.25.20:FF:000001">
    <property type="entry name" value="Casein kinase II subunit beta"/>
    <property type="match status" value="1"/>
</dbReference>
<keyword evidence="5" id="KW-1185">Reference proteome</keyword>
<dbReference type="PRINTS" id="PR00472">
    <property type="entry name" value="CASNKINASEII"/>
</dbReference>
<dbReference type="Gene3D" id="2.20.25.20">
    <property type="match status" value="1"/>
</dbReference>
<reference evidence="4 5" key="1">
    <citation type="submission" date="2024-10" db="EMBL/GenBank/DDBJ databases">
        <title>Updated reference genomes for cyclostephanoid diatoms.</title>
        <authorList>
            <person name="Roberts W.R."/>
            <person name="Alverson A.J."/>
        </authorList>
    </citation>
    <scope>NUCLEOTIDE SEQUENCE [LARGE SCALE GENOMIC DNA]</scope>
    <source>
        <strain evidence="4 5">AJA010-31</strain>
    </source>
</reference>
<dbReference type="InterPro" id="IPR016149">
    <property type="entry name" value="Casein_kin_II_reg-sub_N"/>
</dbReference>
<sequence length="373" mass="38480">MFCEVERAYIEDGFNLYGLRACVSNFSDCLDLILDRIGPDDSDDSHLTQSACTLYGLIHARYIVTAHGLDSMYNKYAAKDFGSCPLVQCNGHPVLPLGLRDEIGIDTVKIFCPKCQCAYQPPPLRSTRSSGHHSSTVSGGGGAVDGAAFGTTFPHLFLLTFNNLVPDPLPADSAYIPRVFGFRVHQSSGCVVGSSGRGQSGVTTLTASALRSSSGGRRGVGANNVDSFTSQRVVVKNVAAAAAAAAEDVNAGERNAVGTNGQDAKDRTGTEVEIKKKKSDVVGGGAANAEEDGKDKKSGDAASKGGSKKGSVNGDGKEDTKADGGGGGGGEGSSSKRKGKEGDTSGVSNNENGGSSKSRSSKRQKRQAGSEVT</sequence>
<dbReference type="Proteomes" id="UP001530400">
    <property type="component" value="Unassembled WGS sequence"/>
</dbReference>
<dbReference type="SUPFAM" id="SSF57798">
    <property type="entry name" value="Casein kinase II beta subunit"/>
    <property type="match status" value="1"/>
</dbReference>
<comment type="similarity">
    <text evidence="1 2">Belongs to the casein kinase 2 subunit beta family.</text>
</comment>
<name>A0ABD3PT40_9STRA</name>
<comment type="caution">
    <text evidence="4">The sequence shown here is derived from an EMBL/GenBank/DDBJ whole genome shotgun (WGS) entry which is preliminary data.</text>
</comment>
<dbReference type="PANTHER" id="PTHR11740">
    <property type="entry name" value="CASEIN KINASE II SUBUNIT BETA"/>
    <property type="match status" value="1"/>
</dbReference>
<dbReference type="EMBL" id="JALLPJ020000470">
    <property type="protein sequence ID" value="KAL3791173.1"/>
    <property type="molecule type" value="Genomic_DNA"/>
</dbReference>
<evidence type="ECO:0000313" key="4">
    <source>
        <dbReference type="EMBL" id="KAL3791173.1"/>
    </source>
</evidence>
<accession>A0ABD3PT40</accession>
<dbReference type="GO" id="GO:0005956">
    <property type="term" value="C:protein kinase CK2 complex"/>
    <property type="evidence" value="ECO:0007669"/>
    <property type="project" value="UniProtKB-UniRule"/>
</dbReference>
<evidence type="ECO:0000256" key="2">
    <source>
        <dbReference type="RuleBase" id="RU361268"/>
    </source>
</evidence>
<feature type="compositionally biased region" description="Basic and acidic residues" evidence="3">
    <location>
        <begin position="263"/>
        <end position="274"/>
    </location>
</feature>
<gene>
    <name evidence="4" type="ORF">ACHAWO_013604</name>
</gene>
<dbReference type="PANTHER" id="PTHR11740:SF0">
    <property type="entry name" value="CASEIN KINASE II SUBUNIT BETA"/>
    <property type="match status" value="1"/>
</dbReference>
<dbReference type="Gene3D" id="1.10.1820.10">
    <property type="entry name" value="protein kinase ck2 holoenzyme, chain C, domain 1"/>
    <property type="match status" value="1"/>
</dbReference>
<proteinExistence type="inferred from homology"/>
<protein>
    <recommendedName>
        <fullName evidence="2">Casein kinase II subunit beta</fullName>
        <shortName evidence="2">CK II beta</shortName>
    </recommendedName>
</protein>
<dbReference type="PROSITE" id="PS01101">
    <property type="entry name" value="CK2_BETA"/>
    <property type="match status" value="1"/>
</dbReference>
<evidence type="ECO:0000313" key="5">
    <source>
        <dbReference type="Proteomes" id="UP001530400"/>
    </source>
</evidence>
<evidence type="ECO:0000256" key="3">
    <source>
        <dbReference type="SAM" id="MobiDB-lite"/>
    </source>
</evidence>
<comment type="subunit">
    <text evidence="2">Tetramer of two alpha and two beta subunits.</text>
</comment>
<dbReference type="SMART" id="SM01085">
    <property type="entry name" value="CK_II_beta"/>
    <property type="match status" value="1"/>
</dbReference>
<feature type="compositionally biased region" description="Low complexity" evidence="3">
    <location>
        <begin position="345"/>
        <end position="358"/>
    </location>
</feature>